<keyword evidence="3" id="KW-1185">Reference proteome</keyword>
<dbReference type="PANTHER" id="PTHR35020">
    <property type="entry name" value="N-ACETYLGLUCOSAMINE-INDUCED PROTEIN 1"/>
    <property type="match status" value="1"/>
</dbReference>
<dbReference type="GO" id="GO:0006044">
    <property type="term" value="P:N-acetylglucosamine metabolic process"/>
    <property type="evidence" value="ECO:0007669"/>
    <property type="project" value="TreeGrafter"/>
</dbReference>
<evidence type="ECO:0000313" key="3">
    <source>
        <dbReference type="Proteomes" id="UP000054564"/>
    </source>
</evidence>
<comment type="caution">
    <text evidence="2">The sequence shown here is derived from an EMBL/GenBank/DDBJ whole genome shotgun (WGS) entry which is preliminary data.</text>
</comment>
<evidence type="ECO:0000313" key="2">
    <source>
        <dbReference type="EMBL" id="KNF05348.1"/>
    </source>
</evidence>
<keyword evidence="1" id="KW-0732">Signal</keyword>
<evidence type="ECO:0000256" key="1">
    <source>
        <dbReference type="SAM" id="SignalP"/>
    </source>
</evidence>
<name>A0A0L0W1D0_9BASI</name>
<dbReference type="OrthoDB" id="2495604at2759"/>
<gene>
    <name evidence="2" type="ORF">PSTG_01564</name>
</gene>
<protein>
    <submittedName>
        <fullName evidence="2">Uncharacterized protein</fullName>
    </submittedName>
</protein>
<feature type="chain" id="PRO_5005550850" evidence="1">
    <location>
        <begin position="22"/>
        <end position="325"/>
    </location>
</feature>
<dbReference type="Proteomes" id="UP000054564">
    <property type="component" value="Unassembled WGS sequence"/>
</dbReference>
<organism evidence="2 3">
    <name type="scientific">Puccinia striiformis f. sp. tritici PST-78</name>
    <dbReference type="NCBI Taxonomy" id="1165861"/>
    <lineage>
        <taxon>Eukaryota</taxon>
        <taxon>Fungi</taxon>
        <taxon>Dikarya</taxon>
        <taxon>Basidiomycota</taxon>
        <taxon>Pucciniomycotina</taxon>
        <taxon>Pucciniomycetes</taxon>
        <taxon>Pucciniales</taxon>
        <taxon>Pucciniaceae</taxon>
        <taxon>Puccinia</taxon>
    </lineage>
</organism>
<accession>A0A0L0W1D0</accession>
<dbReference type="EMBL" id="AJIL01000008">
    <property type="protein sequence ID" value="KNF05348.1"/>
    <property type="molecule type" value="Genomic_DNA"/>
</dbReference>
<sequence length="325" mass="36961">MAFKRLCKAFLVVSIATGASSVSISNAVPSRPAILSAPTPLANCGRDELKAHDINVSRAWPTLRKAIVEGRGSRISRTPEDDMKLEAVRGKYPSSEKAEKYIQSKLDWSGLHLAPDKRLWEEGVYDNTLFAQFRLNEHPYHIPSEATHWLYWLRVPAVTRDLFMPLSHETVPDPDFLNPKRVAALTNYIKHYDLYGWSGTPEYLIKHLRPSSLAHPTDHVIWTDVSGQKVTRVQGAQAIRWAGRHIAKAIQAKFPPGEYEVLFNRSPERLRTLFGNDLDHIHVFVLPKEKDSDAHSKSSYYHSLVRSNFNVEGLLKLYRGLYCIP</sequence>
<reference evidence="3" key="1">
    <citation type="submission" date="2014-03" db="EMBL/GenBank/DDBJ databases">
        <title>The Genome Sequence of Puccinia striiformis f. sp. tritici PST-78.</title>
        <authorList>
            <consortium name="The Broad Institute Genome Sequencing Platform"/>
            <person name="Cuomo C."/>
            <person name="Hulbert S."/>
            <person name="Chen X."/>
            <person name="Walker B."/>
            <person name="Young S.K."/>
            <person name="Zeng Q."/>
            <person name="Gargeya S."/>
            <person name="Fitzgerald M."/>
            <person name="Haas B."/>
            <person name="Abouelleil A."/>
            <person name="Alvarado L."/>
            <person name="Arachchi H.M."/>
            <person name="Berlin A.M."/>
            <person name="Chapman S.B."/>
            <person name="Goldberg J."/>
            <person name="Griggs A."/>
            <person name="Gujja S."/>
            <person name="Hansen M."/>
            <person name="Howarth C."/>
            <person name="Imamovic A."/>
            <person name="Larimer J."/>
            <person name="McCowan C."/>
            <person name="Montmayeur A."/>
            <person name="Murphy C."/>
            <person name="Neiman D."/>
            <person name="Pearson M."/>
            <person name="Priest M."/>
            <person name="Roberts A."/>
            <person name="Saif S."/>
            <person name="Shea T."/>
            <person name="Sisk P."/>
            <person name="Sykes S."/>
            <person name="Wortman J."/>
            <person name="Nusbaum C."/>
            <person name="Birren B."/>
        </authorList>
    </citation>
    <scope>NUCLEOTIDE SEQUENCE [LARGE SCALE GENOMIC DNA]</scope>
    <source>
        <strain evidence="3">race PST-78</strain>
    </source>
</reference>
<dbReference type="AlphaFoldDB" id="A0A0L0W1D0"/>
<dbReference type="PANTHER" id="PTHR35020:SF2">
    <property type="entry name" value="N-ACETYLGLUCOSAMINE-INDUCED PROTEIN 1"/>
    <property type="match status" value="1"/>
</dbReference>
<dbReference type="InterPro" id="IPR022036">
    <property type="entry name" value="DUF3605"/>
</dbReference>
<feature type="signal peptide" evidence="1">
    <location>
        <begin position="1"/>
        <end position="21"/>
    </location>
</feature>
<dbReference type="GO" id="GO:0005737">
    <property type="term" value="C:cytoplasm"/>
    <property type="evidence" value="ECO:0007669"/>
    <property type="project" value="TreeGrafter"/>
</dbReference>
<proteinExistence type="predicted"/>